<gene>
    <name evidence="5" type="primary">dacB</name>
    <name evidence="5" type="ORF">LZ495_19100</name>
</gene>
<feature type="compositionally biased region" description="Low complexity" evidence="3">
    <location>
        <begin position="288"/>
        <end position="317"/>
    </location>
</feature>
<evidence type="ECO:0000256" key="1">
    <source>
        <dbReference type="ARBA" id="ARBA00006096"/>
    </source>
</evidence>
<keyword evidence="5" id="KW-0645">Protease</keyword>
<feature type="chain" id="PRO_5041335161" evidence="4">
    <location>
        <begin position="26"/>
        <end position="517"/>
    </location>
</feature>
<dbReference type="PANTHER" id="PTHR30023:SF0">
    <property type="entry name" value="PENICILLIN-SENSITIVE CARBOXYPEPTIDASE A"/>
    <property type="match status" value="1"/>
</dbReference>
<dbReference type="Proteomes" id="UP001165378">
    <property type="component" value="Unassembled WGS sequence"/>
</dbReference>
<evidence type="ECO:0000313" key="6">
    <source>
        <dbReference type="Proteomes" id="UP001165378"/>
    </source>
</evidence>
<dbReference type="RefSeq" id="WP_235053546.1">
    <property type="nucleotide sequence ID" value="NZ_JAKFHA010000010.1"/>
</dbReference>
<dbReference type="AlphaFoldDB" id="A0AA41U336"/>
<feature type="region of interest" description="Disordered" evidence="3">
    <location>
        <begin position="288"/>
        <end position="320"/>
    </location>
</feature>
<dbReference type="InterPro" id="IPR012338">
    <property type="entry name" value="Beta-lactam/transpept-like"/>
</dbReference>
<comment type="caution">
    <text evidence="5">The sequence shown here is derived from an EMBL/GenBank/DDBJ whole genome shotgun (WGS) entry which is preliminary data.</text>
</comment>
<keyword evidence="5" id="KW-0121">Carboxypeptidase</keyword>
<feature type="region of interest" description="Disordered" evidence="3">
    <location>
        <begin position="36"/>
        <end position="84"/>
    </location>
</feature>
<keyword evidence="6" id="KW-1185">Reference proteome</keyword>
<accession>A0AA41U336</accession>
<dbReference type="Pfam" id="PF02113">
    <property type="entry name" value="Peptidase_S13"/>
    <property type="match status" value="2"/>
</dbReference>
<dbReference type="GO" id="GO:0006508">
    <property type="term" value="P:proteolysis"/>
    <property type="evidence" value="ECO:0007669"/>
    <property type="project" value="InterPro"/>
</dbReference>
<comment type="similarity">
    <text evidence="1">Belongs to the peptidase S13 family.</text>
</comment>
<organism evidence="5 6">
    <name type="scientific">Yinghuangia soli</name>
    <dbReference type="NCBI Taxonomy" id="2908204"/>
    <lineage>
        <taxon>Bacteria</taxon>
        <taxon>Bacillati</taxon>
        <taxon>Actinomycetota</taxon>
        <taxon>Actinomycetes</taxon>
        <taxon>Kitasatosporales</taxon>
        <taxon>Streptomycetaceae</taxon>
        <taxon>Yinghuangia</taxon>
    </lineage>
</organism>
<evidence type="ECO:0000256" key="2">
    <source>
        <dbReference type="ARBA" id="ARBA00022801"/>
    </source>
</evidence>
<proteinExistence type="inferred from homology"/>
<dbReference type="EMBL" id="JAKFHA010000010">
    <property type="protein sequence ID" value="MCF2529307.1"/>
    <property type="molecule type" value="Genomic_DNA"/>
</dbReference>
<feature type="compositionally biased region" description="Low complexity" evidence="3">
    <location>
        <begin position="44"/>
        <end position="55"/>
    </location>
</feature>
<dbReference type="PANTHER" id="PTHR30023">
    <property type="entry name" value="D-ALANYL-D-ALANINE CARBOXYPEPTIDASE"/>
    <property type="match status" value="1"/>
</dbReference>
<dbReference type="EC" id="3.4.16.4" evidence="5"/>
<reference evidence="5" key="1">
    <citation type="submission" date="2022-01" db="EMBL/GenBank/DDBJ databases">
        <title>Genome-Based Taxonomic Classification of the Phylum Actinobacteria.</title>
        <authorList>
            <person name="Gao Y."/>
        </authorList>
    </citation>
    <scope>NUCLEOTIDE SEQUENCE</scope>
    <source>
        <strain evidence="5">KLBMP 8922</strain>
    </source>
</reference>
<dbReference type="Gene3D" id="3.40.710.10">
    <property type="entry name" value="DD-peptidase/beta-lactamase superfamily"/>
    <property type="match status" value="2"/>
</dbReference>
<evidence type="ECO:0000256" key="4">
    <source>
        <dbReference type="SAM" id="SignalP"/>
    </source>
</evidence>
<sequence>MPRVRTVALAATVAGILLAVLAVWAAGPWQDGYRVGEHHGSKRSGGAQAGAQGASGAAGGGTGERRITPPVLAPVDENPAGRLPTDQGVKAVLEPLLADKTLGGPGKTAVSVVDVATGRTLYAVDADRGAVPASTTKVATGVAALAALKADQRFTTRVLAGAAPGTIVLVGGGDPTLTALDGSQYAGQYAPARLDALAAATAKALRAAGITQVQLAYDTSLYSGPANHPISPNDNIAPVVALMADEGRVDGKKVEGPSARVADPAAKAAEQFAQLVARQGIAVNGKPAAGSAAAGTAGTSVDPAPAAQAGTAPAPGTELAAVHSPPVPEVVEQMMMASDNDIAEALLRHIAVAKGKPASFAGGSEAVKEVLAGLGVNLGAMHLEDGSGLNRANKLPPAVLTGLITLAASPAHPELRTAVTGMPIAGFTGTLKDRFGRADVADATGIVRAKTGSLTGVSTLAGVVRDADGRLLAFAFLADQVPGGADLARPALDKMAAALGDCGCGTPAASAPAAAAG</sequence>
<name>A0AA41U336_9ACTN</name>
<protein>
    <submittedName>
        <fullName evidence="5">D-alanyl-D-alanine carboxypeptidase/D-alanyl-D-alanine-endopeptidase</fullName>
        <ecNumber evidence="5">3.4.16.4</ecNumber>
    </submittedName>
</protein>
<dbReference type="GO" id="GO:0009002">
    <property type="term" value="F:serine-type D-Ala-D-Ala carboxypeptidase activity"/>
    <property type="evidence" value="ECO:0007669"/>
    <property type="project" value="UniProtKB-EC"/>
</dbReference>
<dbReference type="SUPFAM" id="SSF56601">
    <property type="entry name" value="beta-lactamase/transpeptidase-like"/>
    <property type="match status" value="1"/>
</dbReference>
<dbReference type="GO" id="GO:0000270">
    <property type="term" value="P:peptidoglycan metabolic process"/>
    <property type="evidence" value="ECO:0007669"/>
    <property type="project" value="TreeGrafter"/>
</dbReference>
<evidence type="ECO:0000313" key="5">
    <source>
        <dbReference type="EMBL" id="MCF2529307.1"/>
    </source>
</evidence>
<dbReference type="Gene3D" id="3.50.80.20">
    <property type="entry name" value="D-Ala-D-Ala carboxypeptidase C, peptidase S13"/>
    <property type="match status" value="1"/>
</dbReference>
<keyword evidence="4" id="KW-0732">Signal</keyword>
<keyword evidence="2 5" id="KW-0378">Hydrolase</keyword>
<feature type="signal peptide" evidence="4">
    <location>
        <begin position="1"/>
        <end position="25"/>
    </location>
</feature>
<evidence type="ECO:0000256" key="3">
    <source>
        <dbReference type="SAM" id="MobiDB-lite"/>
    </source>
</evidence>
<dbReference type="PRINTS" id="PR00922">
    <property type="entry name" value="DADACBPTASE3"/>
</dbReference>
<dbReference type="NCBIfam" id="TIGR00666">
    <property type="entry name" value="PBP4"/>
    <property type="match status" value="1"/>
</dbReference>
<dbReference type="InterPro" id="IPR000667">
    <property type="entry name" value="Peptidase_S13"/>
</dbReference>